<dbReference type="PANTHER" id="PTHR10088:SF4">
    <property type="entry name" value="GLUCOKINASE REGULATORY PROTEIN"/>
    <property type="match status" value="1"/>
</dbReference>
<dbReference type="GO" id="GO:0004857">
    <property type="term" value="F:enzyme inhibitor activity"/>
    <property type="evidence" value="ECO:0007669"/>
    <property type="project" value="TreeGrafter"/>
</dbReference>
<dbReference type="GO" id="GO:0070095">
    <property type="term" value="F:fructose-6-phosphate binding"/>
    <property type="evidence" value="ECO:0007669"/>
    <property type="project" value="TreeGrafter"/>
</dbReference>
<dbReference type="PANTHER" id="PTHR10088">
    <property type="entry name" value="GLUCOKINASE REGULATORY PROTEIN"/>
    <property type="match status" value="1"/>
</dbReference>
<gene>
    <name evidence="3" type="ORF">BRCON_0686</name>
</gene>
<dbReference type="GO" id="GO:0042593">
    <property type="term" value="P:glucose homeostasis"/>
    <property type="evidence" value="ECO:0007669"/>
    <property type="project" value="TreeGrafter"/>
</dbReference>
<sequence>MKHSRSITETPNLLTGDIDLASPLGIVRLLRQTDAQIFAGYGTYPGLYDSDTLERMAELTDWCANILSQGDGLVVLSGAGTSGRLAMFIAREFNHLPGWPSPSPFRFLLAGGPPALIQAQEGAEDDPYQAQRDLEAIAQNSQHVFYVGITCGFSAPYIAGQLEYALQQPNWKAVLLGFNPLELARTTPVEGWPWPFKATAEKVAAASNGALLNPVIGPEPITGSTRMKSGTATKILLEVLFAAVRLQLLGKLPKESVQQFVRDAFERYERAYRCTYHGISEISQLVELGGATLRTKGHIYYLGGAGRSAKSSRPEPDAGILGLIDASECPPTFGAAFEDVRGFVEGGWRTLYPDGSVDLSGRAPHYRVSIEDFRNDKLPQLSENDLCVILGNVPSAVSLVPEIHKRGVKCAAVGWGEHPTPGNVLVVNVCMGEDDVFGVATTELSFKLVLNALTTGAHILAGKVYGNRMVDLRISNNKLFHRTLGIIMDLIGVDMDTALEALLRAIFETDELTASQRNATISECIEVSQKVEKVVPKALLIATGLFNYRQACEVLARNPIVRMAISEHVSAERAAK</sequence>
<dbReference type="Gene3D" id="3.40.50.10490">
    <property type="entry name" value="Glucose-6-phosphate isomerase like protein, domain 1"/>
    <property type="match status" value="2"/>
</dbReference>
<evidence type="ECO:0000259" key="2">
    <source>
        <dbReference type="PROSITE" id="PS51464"/>
    </source>
</evidence>
<dbReference type="InterPro" id="IPR054017">
    <property type="entry name" value="GKRP_SIS_2"/>
</dbReference>
<dbReference type="Gene3D" id="1.10.8.1080">
    <property type="match status" value="1"/>
</dbReference>
<dbReference type="Proteomes" id="UP000262583">
    <property type="component" value="Chromosome"/>
</dbReference>
<evidence type="ECO:0000313" key="4">
    <source>
        <dbReference type="Proteomes" id="UP000262583"/>
    </source>
</evidence>
<proteinExistence type="predicted"/>
<dbReference type="Pfam" id="PF22198">
    <property type="entry name" value="GKRP_SIS_2"/>
    <property type="match status" value="1"/>
</dbReference>
<dbReference type="InterPro" id="IPR001347">
    <property type="entry name" value="SIS_dom"/>
</dbReference>
<dbReference type="GO" id="GO:1901135">
    <property type="term" value="P:carbohydrate derivative metabolic process"/>
    <property type="evidence" value="ECO:0007669"/>
    <property type="project" value="InterPro"/>
</dbReference>
<dbReference type="InterPro" id="IPR005486">
    <property type="entry name" value="Glucokinase_regulatory_CS"/>
</dbReference>
<dbReference type="Pfam" id="PF22645">
    <property type="entry name" value="GKRP_SIS_N"/>
    <property type="match status" value="1"/>
</dbReference>
<dbReference type="AlphaFoldDB" id="A0A2Z4Y4L8"/>
<dbReference type="PROSITE" id="PS51464">
    <property type="entry name" value="SIS"/>
    <property type="match status" value="1"/>
</dbReference>
<dbReference type="KEGG" id="schv:BRCON_0686"/>
<reference evidence="3 4" key="1">
    <citation type="submission" date="2018-05" db="EMBL/GenBank/DDBJ databases">
        <title>A metagenomic window into the 2 km-deep terrestrial subsurface aquifer revealed taxonomically and functionally diverse microbial community comprising novel uncultured bacterial lineages.</title>
        <authorList>
            <person name="Kadnikov V.V."/>
            <person name="Mardanov A.V."/>
            <person name="Beletsky A.V."/>
            <person name="Banks D."/>
            <person name="Pimenov N.V."/>
            <person name="Frank Y.A."/>
            <person name="Karnachuk O.V."/>
            <person name="Ravin N.V."/>
        </authorList>
    </citation>
    <scope>NUCLEOTIDE SEQUENCE [LARGE SCALE GENOMIC DNA]</scope>
    <source>
        <strain evidence="3">BY</strain>
    </source>
</reference>
<dbReference type="EMBL" id="CP030759">
    <property type="protein sequence ID" value="AXA35463.1"/>
    <property type="molecule type" value="Genomic_DNA"/>
</dbReference>
<protein>
    <submittedName>
        <fullName evidence="3">N-acetylmuramic acid 6-phosphate etherase</fullName>
    </submittedName>
</protein>
<accession>A0A2Z4Y4L8</accession>
<dbReference type="GO" id="GO:0030246">
    <property type="term" value="F:carbohydrate binding"/>
    <property type="evidence" value="ECO:0007669"/>
    <property type="project" value="TreeGrafter"/>
</dbReference>
<dbReference type="Pfam" id="PF20741">
    <property type="entry name" value="GKRP-like_C"/>
    <property type="match status" value="1"/>
</dbReference>
<organism evidence="3 4">
    <name type="scientific">Sumerlaea chitinivorans</name>
    <dbReference type="NCBI Taxonomy" id="2250252"/>
    <lineage>
        <taxon>Bacteria</taxon>
        <taxon>Candidatus Sumerlaeota</taxon>
        <taxon>Candidatus Sumerlaeia</taxon>
        <taxon>Candidatus Sumerlaeales</taxon>
        <taxon>Candidatus Sumerlaeaceae</taxon>
        <taxon>Candidatus Sumerlaea</taxon>
    </lineage>
</organism>
<evidence type="ECO:0000313" key="3">
    <source>
        <dbReference type="EMBL" id="AXA35463.1"/>
    </source>
</evidence>
<dbReference type="InterPro" id="IPR040190">
    <property type="entry name" value="MURQ/GCKR"/>
</dbReference>
<dbReference type="GO" id="GO:0019899">
    <property type="term" value="F:enzyme binding"/>
    <property type="evidence" value="ECO:0007669"/>
    <property type="project" value="TreeGrafter"/>
</dbReference>
<dbReference type="GO" id="GO:0005829">
    <property type="term" value="C:cytosol"/>
    <property type="evidence" value="ECO:0007669"/>
    <property type="project" value="TreeGrafter"/>
</dbReference>
<dbReference type="InterPro" id="IPR046348">
    <property type="entry name" value="SIS_dom_sf"/>
</dbReference>
<keyword evidence="1" id="KW-0119">Carbohydrate metabolism</keyword>
<dbReference type="PROSITE" id="PS01272">
    <property type="entry name" value="GCKR"/>
    <property type="match status" value="1"/>
</dbReference>
<name>A0A2Z4Y4L8_SUMC1</name>
<dbReference type="Gene3D" id="3.40.50.12620">
    <property type="match status" value="1"/>
</dbReference>
<feature type="domain" description="SIS" evidence="2">
    <location>
        <begin position="63"/>
        <end position="251"/>
    </location>
</feature>
<dbReference type="GO" id="GO:0009750">
    <property type="term" value="P:response to fructose"/>
    <property type="evidence" value="ECO:0007669"/>
    <property type="project" value="TreeGrafter"/>
</dbReference>
<evidence type="ECO:0000256" key="1">
    <source>
        <dbReference type="ARBA" id="ARBA00023277"/>
    </source>
</evidence>
<dbReference type="SUPFAM" id="SSF53697">
    <property type="entry name" value="SIS domain"/>
    <property type="match status" value="2"/>
</dbReference>